<dbReference type="CTD" id="8236903"/>
<dbReference type="eggNOG" id="KOG1410">
    <property type="taxonomic scope" value="Eukaryota"/>
</dbReference>
<dbReference type="SUPFAM" id="SSF48371">
    <property type="entry name" value="ARM repeat"/>
    <property type="match status" value="1"/>
</dbReference>
<evidence type="ECO:0000313" key="9">
    <source>
        <dbReference type="EMBL" id="EEB20024.1"/>
    </source>
</evidence>
<evidence type="ECO:0000256" key="1">
    <source>
        <dbReference type="ARBA" id="ARBA00004123"/>
    </source>
</evidence>
<evidence type="ECO:0000256" key="4">
    <source>
        <dbReference type="ARBA" id="ARBA00022448"/>
    </source>
</evidence>
<dbReference type="VEuPathDB" id="VectorBase:PHUM600240"/>
<evidence type="ECO:0000256" key="5">
    <source>
        <dbReference type="ARBA" id="ARBA00022490"/>
    </source>
</evidence>
<organism>
    <name type="scientific">Pediculus humanus subsp. corporis</name>
    <name type="common">Body louse</name>
    <dbReference type="NCBI Taxonomy" id="121224"/>
    <lineage>
        <taxon>Eukaryota</taxon>
        <taxon>Metazoa</taxon>
        <taxon>Ecdysozoa</taxon>
        <taxon>Arthropoda</taxon>
        <taxon>Hexapoda</taxon>
        <taxon>Insecta</taxon>
        <taxon>Pterygota</taxon>
        <taxon>Neoptera</taxon>
        <taxon>Paraneoptera</taxon>
        <taxon>Psocodea</taxon>
        <taxon>Troctomorpha</taxon>
        <taxon>Phthiraptera</taxon>
        <taxon>Anoplura</taxon>
        <taxon>Pediculidae</taxon>
        <taxon>Pediculus</taxon>
    </lineage>
</organism>
<comment type="similarity">
    <text evidence="3">Belongs to the exportin family.</text>
</comment>
<dbReference type="Gene3D" id="1.25.10.10">
    <property type="entry name" value="Leucine-rich Repeat Variant"/>
    <property type="match status" value="2"/>
</dbReference>
<proteinExistence type="inferred from homology"/>
<keyword evidence="4" id="KW-0813">Transport</keyword>
<dbReference type="OMA" id="SCKSIFH"/>
<sequence length="1044" mass="118977">MDTQILRELEIAAQIILAPPNIVNNEQRHAAEEIFTNFKKTKSPYALCKYILDRLLCQFCQRKNFTSYCNYGCSLLAAIIQEYGFTEKSTDIGLTRKVNFWAKAEFESSDLKRIFQFCCRALNNLVNAEPPFSQETLSLVKQLLAISESILCWNFTDHFFPKPFAKSFYEASETPMLKLNATWKDAILEAQVVNLFFLVYWKIRSNPQLSHHALTCLVQLAAIKGNIFESKESNAQYLGYYIEGFVNFLTNVKILDREALGLSNIVKRLFSIFSLRFVDVLPSNLLKSFVEQLVLLTCSFAEGAASEETICTDDRLYMEAFDNVMVAWMNTLKGFPSYWKDNHSGALIQIFNIYLKCHLAPPLGTRGEGKDLEQEELDESDEMDRVKFKEQLITIGEIARLCPDHCLPILSRLIEGKTKELGNRFERLRNQQSATISDSSSLVLLFEDLHWLLLISCNVISEDPVCDPLNFPSSLKQYSAKLSTTVSNEITFQVYSSPHKNFEEIPNAEEKTDPVIRLVSSVLRLSCLCQKFIEVKIVQFLSPEVLSSMLWFLNQWVGLSVIKDSSECEPQSALLLCSIDTNPAGAFWAVNYLLEQAIGYLIHLNSEPGVTRDAVILFISLVGDKSKVEYVINENLVKIISLLKIQSSLPQGIKRDVMKGLTLAGMALKDENNRRNYFDQILKPLQTRLLSFTSQHNFSHVSHDESIKIQIIDILECIIGSSMGSSGPARNLVFQYLSPMISEMPVLMRVYHNYQQIVELILTTIWEFVNHLLPAQIPAESGKIYEICLSTIQTYASWNSGRLTLESDSQDDTFADILLLMELLGELCFKDGMDLAERDKDDQSLTAIDACLYGLNIIMPLMSVELLKYPALCFQYFNLIRIISEFHADKFFELPENLLKTVFQTIELGLNSFGQEIVPLCCYFIRDLAFHIYEQTKAGKPTLQTCKPFLKILMNMALSYRLSADCLPGTSGAVYTLICCYQDEYNAFVESVLAAQTDPFLREKFTKEFCKLTNNISLKCDKRTELLFYHNFESFIVNVFGMFT</sequence>
<dbReference type="EMBL" id="AAZO01007321">
    <property type="status" value="NOT_ANNOTATED_CDS"/>
    <property type="molecule type" value="Genomic_DNA"/>
</dbReference>
<evidence type="ECO:0000313" key="11">
    <source>
        <dbReference type="Proteomes" id="UP000009046"/>
    </source>
</evidence>
<dbReference type="HOGENOM" id="CLU_005818_0_0_1"/>
<evidence type="ECO:0000256" key="6">
    <source>
        <dbReference type="ARBA" id="ARBA00022927"/>
    </source>
</evidence>
<dbReference type="InterPro" id="IPR016024">
    <property type="entry name" value="ARM-type_fold"/>
</dbReference>
<dbReference type="InParanoid" id="E0W318"/>
<dbReference type="OrthoDB" id="5548448at2759"/>
<dbReference type="GO" id="GO:0005643">
    <property type="term" value="C:nuclear pore"/>
    <property type="evidence" value="ECO:0007669"/>
    <property type="project" value="TreeGrafter"/>
</dbReference>
<dbReference type="InterPro" id="IPR011989">
    <property type="entry name" value="ARM-like"/>
</dbReference>
<dbReference type="EnsemblMetazoa" id="PHUM600240-RA">
    <property type="protein sequence ID" value="PHUM600240-PA"/>
    <property type="gene ID" value="PHUM600240"/>
</dbReference>
<dbReference type="PANTHER" id="PTHR12596:SF1">
    <property type="entry name" value="EXPORTIN-4"/>
    <property type="match status" value="1"/>
</dbReference>
<keyword evidence="5" id="KW-0963">Cytoplasm</keyword>
<dbReference type="STRING" id="121224.E0W318"/>
<evidence type="ECO:0000256" key="2">
    <source>
        <dbReference type="ARBA" id="ARBA00004496"/>
    </source>
</evidence>
<keyword evidence="7" id="KW-0539">Nucleus</keyword>
<dbReference type="GO" id="GO:0006611">
    <property type="term" value="P:protein export from nucleus"/>
    <property type="evidence" value="ECO:0007669"/>
    <property type="project" value="TreeGrafter"/>
</dbReference>
<dbReference type="EMBL" id="DS235881">
    <property type="protein sequence ID" value="EEB20024.1"/>
    <property type="molecule type" value="Genomic_DNA"/>
</dbReference>
<dbReference type="InterPro" id="IPR044189">
    <property type="entry name" value="XPO4/7-like"/>
</dbReference>
<dbReference type="eggNOG" id="KOG4541">
    <property type="taxonomic scope" value="Eukaryota"/>
</dbReference>
<protein>
    <recommendedName>
        <fullName evidence="8">Exportin-4</fullName>
    </recommendedName>
</protein>
<dbReference type="PANTHER" id="PTHR12596">
    <property type="entry name" value="EXPORTIN 4,7-RELATED"/>
    <property type="match status" value="1"/>
</dbReference>
<dbReference type="RefSeq" id="XP_002432762.1">
    <property type="nucleotide sequence ID" value="XM_002432717.1"/>
</dbReference>
<evidence type="ECO:0000256" key="7">
    <source>
        <dbReference type="ARBA" id="ARBA00023242"/>
    </source>
</evidence>
<reference evidence="9" key="2">
    <citation type="submission" date="2007-04" db="EMBL/GenBank/DDBJ databases">
        <title>The genome of the human body louse.</title>
        <authorList>
            <consortium name="The Human Body Louse Genome Consortium"/>
            <person name="Kirkness E."/>
            <person name="Walenz B."/>
            <person name="Hass B."/>
            <person name="Bruggner R."/>
            <person name="Strausberg R."/>
        </authorList>
    </citation>
    <scope>NUCLEOTIDE SEQUENCE</scope>
    <source>
        <strain evidence="9">USDA</strain>
    </source>
</reference>
<dbReference type="KEGG" id="phu:Phum_PHUM600240"/>
<dbReference type="Proteomes" id="UP000009046">
    <property type="component" value="Unassembled WGS sequence"/>
</dbReference>
<dbReference type="GO" id="GO:0005737">
    <property type="term" value="C:cytoplasm"/>
    <property type="evidence" value="ECO:0007669"/>
    <property type="project" value="UniProtKB-SubCell"/>
</dbReference>
<keyword evidence="6" id="KW-0653">Protein transport</keyword>
<dbReference type="GeneID" id="8236903"/>
<gene>
    <name evidence="10" type="primary">8236903</name>
    <name evidence="9" type="ORF">Phum_PHUM600240</name>
</gene>
<accession>E0W318</accession>
<comment type="subcellular location">
    <subcellularLocation>
        <location evidence="2">Cytoplasm</location>
    </subcellularLocation>
    <subcellularLocation>
        <location evidence="1">Nucleus</location>
    </subcellularLocation>
</comment>
<evidence type="ECO:0000313" key="10">
    <source>
        <dbReference type="EnsemblMetazoa" id="PHUM600240-PA"/>
    </source>
</evidence>
<keyword evidence="11" id="KW-1185">Reference proteome</keyword>
<evidence type="ECO:0000256" key="3">
    <source>
        <dbReference type="ARBA" id="ARBA00009466"/>
    </source>
</evidence>
<reference evidence="9" key="1">
    <citation type="submission" date="2007-04" db="EMBL/GenBank/DDBJ databases">
        <title>Annotation of Pediculus humanus corporis strain USDA.</title>
        <authorList>
            <person name="Kirkness E."/>
            <person name="Hannick L."/>
            <person name="Hass B."/>
            <person name="Bruggner R."/>
            <person name="Lawson D."/>
            <person name="Bidwell S."/>
            <person name="Joardar V."/>
            <person name="Caler E."/>
            <person name="Walenz B."/>
            <person name="Inman J."/>
            <person name="Schobel S."/>
            <person name="Galinsky K."/>
            <person name="Amedeo P."/>
            <person name="Strausberg R."/>
        </authorList>
    </citation>
    <scope>NUCLEOTIDE SEQUENCE</scope>
    <source>
        <strain evidence="9">USDA</strain>
    </source>
</reference>
<dbReference type="AlphaFoldDB" id="E0W318"/>
<reference evidence="10" key="3">
    <citation type="submission" date="2021-02" db="UniProtKB">
        <authorList>
            <consortium name="EnsemblMetazoa"/>
        </authorList>
    </citation>
    <scope>IDENTIFICATION</scope>
    <source>
        <strain evidence="10">USDA</strain>
    </source>
</reference>
<evidence type="ECO:0000256" key="8">
    <source>
        <dbReference type="ARBA" id="ARBA00040444"/>
    </source>
</evidence>
<name>E0W318_PEDHC</name>
<dbReference type="GO" id="GO:0005049">
    <property type="term" value="F:nuclear export signal receptor activity"/>
    <property type="evidence" value="ECO:0007669"/>
    <property type="project" value="InterPro"/>
</dbReference>